<dbReference type="PATRIC" id="fig|1423758.3.peg.273"/>
<proteinExistence type="predicted"/>
<evidence type="ECO:0000313" key="8">
    <source>
        <dbReference type="Proteomes" id="UP000009320"/>
    </source>
</evidence>
<dbReference type="GeneID" id="82846253"/>
<evidence type="ECO:0000256" key="4">
    <source>
        <dbReference type="ARBA" id="ARBA00023088"/>
    </source>
</evidence>
<keyword evidence="8" id="KW-1185">Reference proteome</keyword>
<protein>
    <recommendedName>
        <fullName evidence="6">Gram-positive cocci surface proteins LPxTG domain-containing protein</fullName>
    </recommendedName>
</protein>
<keyword evidence="4" id="KW-0572">Peptidoglycan-anchor</keyword>
<gene>
    <name evidence="7" type="ORF">BN55_03375</name>
</gene>
<evidence type="ECO:0000256" key="5">
    <source>
        <dbReference type="SAM" id="MobiDB-lite"/>
    </source>
</evidence>
<comment type="caution">
    <text evidence="7">The sequence shown here is derived from an EMBL/GenBank/DDBJ whole genome shotgun (WGS) entry which is preliminary data.</text>
</comment>
<dbReference type="AlphaFoldDB" id="I7KG61"/>
<dbReference type="EMBL" id="CAKE01000001">
    <property type="protein sequence ID" value="CCI80965.1"/>
    <property type="molecule type" value="Genomic_DNA"/>
</dbReference>
<evidence type="ECO:0000259" key="6">
    <source>
        <dbReference type="Pfam" id="PF00746"/>
    </source>
</evidence>
<evidence type="ECO:0000256" key="1">
    <source>
        <dbReference type="ARBA" id="ARBA00022512"/>
    </source>
</evidence>
<dbReference type="Proteomes" id="UP000009320">
    <property type="component" value="Unassembled WGS sequence"/>
</dbReference>
<evidence type="ECO:0000313" key="7">
    <source>
        <dbReference type="EMBL" id="CCI80965.1"/>
    </source>
</evidence>
<evidence type="ECO:0000256" key="3">
    <source>
        <dbReference type="ARBA" id="ARBA00022729"/>
    </source>
</evidence>
<keyword evidence="2" id="KW-0964">Secreted</keyword>
<feature type="region of interest" description="Disordered" evidence="5">
    <location>
        <begin position="66"/>
        <end position="96"/>
    </location>
</feature>
<dbReference type="Pfam" id="PF00746">
    <property type="entry name" value="Gram_pos_anchor"/>
    <property type="match status" value="1"/>
</dbReference>
<keyword evidence="1" id="KW-0134">Cell wall</keyword>
<keyword evidence="3" id="KW-0732">Signal</keyword>
<organism evidence="7 8">
    <name type="scientific">Lactobacillus hominis DSM 23910 = CRBIP 24.179</name>
    <dbReference type="NCBI Taxonomy" id="1423758"/>
    <lineage>
        <taxon>Bacteria</taxon>
        <taxon>Bacillati</taxon>
        <taxon>Bacillota</taxon>
        <taxon>Bacilli</taxon>
        <taxon>Lactobacillales</taxon>
        <taxon>Lactobacillaceae</taxon>
        <taxon>Lactobacillus</taxon>
    </lineage>
</organism>
<evidence type="ECO:0000256" key="2">
    <source>
        <dbReference type="ARBA" id="ARBA00022525"/>
    </source>
</evidence>
<reference evidence="7 8" key="1">
    <citation type="submission" date="2012-06" db="EMBL/GenBank/DDBJ databases">
        <title>Draft Genome Sequence of Lactobacillus hominis Strain CRBIP 24.179T, isolated from human intestine.</title>
        <authorList>
            <person name="Cousin S."/>
            <person name="Ma L."/>
            <person name="Bizet C."/>
            <person name="Loux V."/>
            <person name="Bouchier C."/>
            <person name="Clermont D."/>
            <person name="Creno S."/>
        </authorList>
    </citation>
    <scope>NUCLEOTIDE SEQUENCE [LARGE SCALE GENOMIC DNA]</scope>
    <source>
        <strain evidence="8">CRBIP 24.179T</strain>
    </source>
</reference>
<dbReference type="InterPro" id="IPR019931">
    <property type="entry name" value="LPXTG_anchor"/>
</dbReference>
<dbReference type="STRING" id="1423758.FC41_GL000270"/>
<name>I7KG61_9LACO</name>
<accession>I7KG61</accession>
<sequence>MAKKFLTISLISAGLSAVAAGVYLFLKKRKENSADENYSIDNGQELDLSSDPFFNKDLPHIKHQTIPGQAEMEVKNYTYSSTTPADRMPSKTSHAD</sequence>
<dbReference type="RefSeq" id="WP_008469545.1">
    <property type="nucleotide sequence ID" value="NZ_AYZP01000001.1"/>
</dbReference>
<feature type="domain" description="Gram-positive cocci surface proteins LPxTG" evidence="6">
    <location>
        <begin position="7"/>
        <end position="32"/>
    </location>
</feature>